<organism evidence="2 7">
    <name type="scientific">Bacteroides cellulosilyticus</name>
    <dbReference type="NCBI Taxonomy" id="246787"/>
    <lineage>
        <taxon>Bacteria</taxon>
        <taxon>Pseudomonadati</taxon>
        <taxon>Bacteroidota</taxon>
        <taxon>Bacteroidia</taxon>
        <taxon>Bacteroidales</taxon>
        <taxon>Bacteroidaceae</taxon>
        <taxon>Bacteroides</taxon>
    </lineage>
</organism>
<evidence type="ECO:0000313" key="2">
    <source>
        <dbReference type="EMBL" id="ALJ57745.1"/>
    </source>
</evidence>
<feature type="chain" id="PRO_5013461247" description="Lipoprotein" evidence="1">
    <location>
        <begin position="22"/>
        <end position="135"/>
    </location>
</feature>
<evidence type="ECO:0000313" key="5">
    <source>
        <dbReference type="EMBL" id="KAA5420548.1"/>
    </source>
</evidence>
<evidence type="ECO:0000313" key="9">
    <source>
        <dbReference type="Proteomes" id="UP000325055"/>
    </source>
</evidence>
<keyword evidence="1" id="KW-0732">Signal</keyword>
<gene>
    <name evidence="2" type="ORF">BcellWH2_00477</name>
    <name evidence="6" type="ORF">DWX97_18230</name>
    <name evidence="4" type="ORF">F2Y81_25475</name>
    <name evidence="3" type="ORF">F2Y86_21725</name>
    <name evidence="5" type="ORF">F2Y87_06320</name>
</gene>
<dbReference type="Proteomes" id="UP000325055">
    <property type="component" value="Unassembled WGS sequence"/>
</dbReference>
<dbReference type="EMBL" id="VVYV01000067">
    <property type="protein sequence ID" value="KAA5412539.1"/>
    <property type="molecule type" value="Genomic_DNA"/>
</dbReference>
<dbReference type="AlphaFoldDB" id="A0A0P0G6J1"/>
<evidence type="ECO:0000313" key="11">
    <source>
        <dbReference type="Proteomes" id="UP000482653"/>
    </source>
</evidence>
<dbReference type="EMBL" id="VVYX01000007">
    <property type="protein sequence ID" value="KAA5420548.1"/>
    <property type="molecule type" value="Genomic_DNA"/>
</dbReference>
<reference evidence="2 7" key="1">
    <citation type="journal article" date="2015" name="Science">
        <title>Genetic determinants of in vivo fitness and diet responsiveness in multiple human gut Bacteroides.</title>
        <authorList>
            <person name="Wu M."/>
            <person name="McNulty N.P."/>
            <person name="Rodionov D.A."/>
            <person name="Khoroshkin M.S."/>
            <person name="Griffin N.W."/>
            <person name="Cheng J."/>
            <person name="Latreille P."/>
            <person name="Kerstetter R.A."/>
            <person name="Terrapon N."/>
            <person name="Henrissat B."/>
            <person name="Osterman A.L."/>
            <person name="Gordon J.I."/>
        </authorList>
    </citation>
    <scope>NUCLEOTIDE SEQUENCE [LARGE SCALE GENOMIC DNA]</scope>
    <source>
        <strain evidence="2 7">WH2</strain>
    </source>
</reference>
<dbReference type="GeneID" id="66308116"/>
<evidence type="ECO:0000313" key="10">
    <source>
        <dbReference type="Proteomes" id="UP000448877"/>
    </source>
</evidence>
<dbReference type="PATRIC" id="fig|246787.4.peg.497"/>
<dbReference type="KEGG" id="bcel:BcellWH2_00477"/>
<dbReference type="EMBL" id="QRVJ01000018">
    <property type="protein sequence ID" value="RGS34977.1"/>
    <property type="molecule type" value="Genomic_DNA"/>
</dbReference>
<evidence type="ECO:0000313" key="7">
    <source>
        <dbReference type="Proteomes" id="UP000061809"/>
    </source>
</evidence>
<evidence type="ECO:0000313" key="4">
    <source>
        <dbReference type="EMBL" id="KAA5412539.1"/>
    </source>
</evidence>
<dbReference type="Proteomes" id="UP000482653">
    <property type="component" value="Unassembled WGS sequence"/>
</dbReference>
<evidence type="ECO:0008006" key="12">
    <source>
        <dbReference type="Google" id="ProtNLM"/>
    </source>
</evidence>
<evidence type="ECO:0000313" key="8">
    <source>
        <dbReference type="Proteomes" id="UP000283341"/>
    </source>
</evidence>
<accession>A0A0P0G6J1</accession>
<sequence>MKKYLYIIFAWALTMSLTSCEDDDQYSIESVIIGRAWTGDVGMNAENGEPIFSTFTFGGDGFGEEYQYYSYDGKLYDHFRFQWMWEDGYNNNLVLDYGRAGISYMDDVFVTGNRFRGTFHLSADSPGFDFVLEME</sequence>
<reference evidence="9 10" key="3">
    <citation type="journal article" date="2019" name="Nat. Med.">
        <title>A library of human gut bacterial isolates paired with longitudinal multiomics data enables mechanistic microbiome research.</title>
        <authorList>
            <person name="Poyet M."/>
            <person name="Groussin M."/>
            <person name="Gibbons S.M."/>
            <person name="Avila-Pacheco J."/>
            <person name="Jiang X."/>
            <person name="Kearney S.M."/>
            <person name="Perrotta A.R."/>
            <person name="Berdy B."/>
            <person name="Zhao S."/>
            <person name="Lieberman T.D."/>
            <person name="Swanson P.K."/>
            <person name="Smith M."/>
            <person name="Roesemann S."/>
            <person name="Alexander J.E."/>
            <person name="Rich S.A."/>
            <person name="Livny J."/>
            <person name="Vlamakis H."/>
            <person name="Clish C."/>
            <person name="Bullock K."/>
            <person name="Deik A."/>
            <person name="Scott J."/>
            <person name="Pierce K.A."/>
            <person name="Xavier R.J."/>
            <person name="Alm E.J."/>
        </authorList>
    </citation>
    <scope>NUCLEOTIDE SEQUENCE [LARGE SCALE GENOMIC DNA]</scope>
    <source>
        <strain evidence="4 10">BIOML-A6</strain>
        <strain evidence="3 9">BIOML-A7</strain>
        <strain evidence="5 11">BIOML-A8</strain>
    </source>
</reference>
<name>A0A0P0G6J1_9BACE</name>
<dbReference type="eggNOG" id="ENOG5031ZQZ">
    <property type="taxonomic scope" value="Bacteria"/>
</dbReference>
<dbReference type="Proteomes" id="UP000448877">
    <property type="component" value="Unassembled WGS sequence"/>
</dbReference>
<evidence type="ECO:0000256" key="1">
    <source>
        <dbReference type="SAM" id="SignalP"/>
    </source>
</evidence>
<protein>
    <recommendedName>
        <fullName evidence="12">Lipoprotein</fullName>
    </recommendedName>
</protein>
<evidence type="ECO:0000313" key="3">
    <source>
        <dbReference type="EMBL" id="KAA5404555.1"/>
    </source>
</evidence>
<feature type="signal peptide" evidence="1">
    <location>
        <begin position="1"/>
        <end position="21"/>
    </location>
</feature>
<evidence type="ECO:0000313" key="6">
    <source>
        <dbReference type="EMBL" id="RGS34977.1"/>
    </source>
</evidence>
<dbReference type="Proteomes" id="UP000061809">
    <property type="component" value="Chromosome"/>
</dbReference>
<dbReference type="RefSeq" id="WP_007213796.1">
    <property type="nucleotide sequence ID" value="NZ_CABMLT010000016.1"/>
</dbReference>
<proteinExistence type="predicted"/>
<dbReference type="EMBL" id="VVYW01000022">
    <property type="protein sequence ID" value="KAA5404555.1"/>
    <property type="molecule type" value="Genomic_DNA"/>
</dbReference>
<dbReference type="EMBL" id="CP012801">
    <property type="protein sequence ID" value="ALJ57745.1"/>
    <property type="molecule type" value="Genomic_DNA"/>
</dbReference>
<dbReference type="PROSITE" id="PS51257">
    <property type="entry name" value="PROKAR_LIPOPROTEIN"/>
    <property type="match status" value="1"/>
</dbReference>
<reference evidence="6 8" key="2">
    <citation type="submission" date="2018-08" db="EMBL/GenBank/DDBJ databases">
        <title>A genome reference for cultivated species of the human gut microbiota.</title>
        <authorList>
            <person name="Zou Y."/>
            <person name="Xue W."/>
            <person name="Luo G."/>
        </authorList>
    </citation>
    <scope>NUCLEOTIDE SEQUENCE [LARGE SCALE GENOMIC DNA]</scope>
    <source>
        <strain evidence="6 8">AF22-3AC</strain>
    </source>
</reference>
<dbReference type="Proteomes" id="UP000283341">
    <property type="component" value="Unassembled WGS sequence"/>
</dbReference>
<dbReference type="STRING" id="246787.BcellWH2_00477"/>